<evidence type="ECO:0000256" key="5">
    <source>
        <dbReference type="ARBA" id="ARBA00049402"/>
    </source>
</evidence>
<gene>
    <name evidence="7" type="ORF">HXM91_09100</name>
</gene>
<dbReference type="EMBL" id="JABZRB010000342">
    <property type="protein sequence ID" value="MBF1305981.1"/>
    <property type="molecule type" value="Genomic_DNA"/>
</dbReference>
<comment type="catalytic activity">
    <reaction evidence="4">
        <text>GMP + diphosphate = guanine + 5-phospho-alpha-D-ribose 1-diphosphate</text>
        <dbReference type="Rhea" id="RHEA:25424"/>
        <dbReference type="ChEBI" id="CHEBI:16235"/>
        <dbReference type="ChEBI" id="CHEBI:33019"/>
        <dbReference type="ChEBI" id="CHEBI:58017"/>
        <dbReference type="ChEBI" id="CHEBI:58115"/>
        <dbReference type="EC" id="2.4.2.8"/>
    </reaction>
    <physiologicalReaction direction="right-to-left" evidence="4">
        <dbReference type="Rhea" id="RHEA:25426"/>
    </physiologicalReaction>
</comment>
<evidence type="ECO:0000256" key="3">
    <source>
        <dbReference type="ARBA" id="ARBA00022099"/>
    </source>
</evidence>
<dbReference type="Gene3D" id="3.40.50.2020">
    <property type="match status" value="1"/>
</dbReference>
<dbReference type="GO" id="GO:0046100">
    <property type="term" value="P:hypoxanthine metabolic process"/>
    <property type="evidence" value="ECO:0007669"/>
    <property type="project" value="TreeGrafter"/>
</dbReference>
<dbReference type="PANTHER" id="PTHR43340:SF1">
    <property type="entry name" value="HYPOXANTHINE PHOSPHORIBOSYLTRANSFERASE"/>
    <property type="match status" value="1"/>
</dbReference>
<dbReference type="GO" id="GO:0005829">
    <property type="term" value="C:cytosol"/>
    <property type="evidence" value="ECO:0007669"/>
    <property type="project" value="TreeGrafter"/>
</dbReference>
<dbReference type="InterPro" id="IPR029057">
    <property type="entry name" value="PRTase-like"/>
</dbReference>
<comment type="catalytic activity">
    <reaction evidence="5">
        <text>IMP + diphosphate = hypoxanthine + 5-phospho-alpha-D-ribose 1-diphosphate</text>
        <dbReference type="Rhea" id="RHEA:17973"/>
        <dbReference type="ChEBI" id="CHEBI:17368"/>
        <dbReference type="ChEBI" id="CHEBI:33019"/>
        <dbReference type="ChEBI" id="CHEBI:58017"/>
        <dbReference type="ChEBI" id="CHEBI:58053"/>
        <dbReference type="EC" id="2.4.2.8"/>
    </reaction>
    <physiologicalReaction direction="right-to-left" evidence="5">
        <dbReference type="Rhea" id="RHEA:17975"/>
    </physiologicalReaction>
</comment>
<dbReference type="SUPFAM" id="SSF53271">
    <property type="entry name" value="PRTase-like"/>
    <property type="match status" value="1"/>
</dbReference>
<dbReference type="PANTHER" id="PTHR43340">
    <property type="entry name" value="HYPOXANTHINE-GUANINE PHOSPHORIBOSYLTRANSFERASE"/>
    <property type="match status" value="1"/>
</dbReference>
<proteinExistence type="predicted"/>
<feature type="domain" description="Phosphoribosyltransferase" evidence="6">
    <location>
        <begin position="14"/>
        <end position="76"/>
    </location>
</feature>
<dbReference type="AlphaFoldDB" id="A0A930DY40"/>
<evidence type="ECO:0000256" key="1">
    <source>
        <dbReference type="ARBA" id="ARBA00002049"/>
    </source>
</evidence>
<dbReference type="InterPro" id="IPR000836">
    <property type="entry name" value="PRTase_dom"/>
</dbReference>
<evidence type="ECO:0000256" key="4">
    <source>
        <dbReference type="ARBA" id="ARBA00048811"/>
    </source>
</evidence>
<dbReference type="GO" id="GO:0032264">
    <property type="term" value="P:IMP salvage"/>
    <property type="evidence" value="ECO:0007669"/>
    <property type="project" value="TreeGrafter"/>
</dbReference>
<evidence type="ECO:0000313" key="7">
    <source>
        <dbReference type="EMBL" id="MBF1305981.1"/>
    </source>
</evidence>
<dbReference type="GO" id="GO:0000287">
    <property type="term" value="F:magnesium ion binding"/>
    <property type="evidence" value="ECO:0007669"/>
    <property type="project" value="TreeGrafter"/>
</dbReference>
<evidence type="ECO:0000259" key="6">
    <source>
        <dbReference type="Pfam" id="PF00156"/>
    </source>
</evidence>
<comment type="pathway">
    <text evidence="2">Purine metabolism; GMP biosynthesis via salvage pathway; GMP from guanine: step 1/1.</text>
</comment>
<dbReference type="GO" id="GO:0004422">
    <property type="term" value="F:hypoxanthine phosphoribosyltransferase activity"/>
    <property type="evidence" value="ECO:0007669"/>
    <property type="project" value="TreeGrafter"/>
</dbReference>
<keyword evidence="7" id="KW-0328">Glycosyltransferase</keyword>
<organism evidence="7 8">
    <name type="scientific">Oribacterium sinus</name>
    <dbReference type="NCBI Taxonomy" id="237576"/>
    <lineage>
        <taxon>Bacteria</taxon>
        <taxon>Bacillati</taxon>
        <taxon>Bacillota</taxon>
        <taxon>Clostridia</taxon>
        <taxon>Lachnospirales</taxon>
        <taxon>Lachnospiraceae</taxon>
        <taxon>Oribacterium</taxon>
    </lineage>
</organism>
<evidence type="ECO:0000313" key="8">
    <source>
        <dbReference type="Proteomes" id="UP000780721"/>
    </source>
</evidence>
<dbReference type="InterPro" id="IPR050408">
    <property type="entry name" value="HGPRT"/>
</dbReference>
<sequence length="79" mass="8785">MEKEEKIRVLFSEEEIEKRVSELAEEIGRDYAGKELHLVCILKGAAPFMCELAKKLNNPGVSMDFMAVSSYGSQTQSSG</sequence>
<dbReference type="Pfam" id="PF00156">
    <property type="entry name" value="Pribosyltran"/>
    <property type="match status" value="1"/>
</dbReference>
<dbReference type="Proteomes" id="UP000780721">
    <property type="component" value="Unassembled WGS sequence"/>
</dbReference>
<comment type="caution">
    <text evidence="7">The sequence shown here is derived from an EMBL/GenBank/DDBJ whole genome shotgun (WGS) entry which is preliminary data.</text>
</comment>
<comment type="function">
    <text evidence="1">Purine salvage pathway enzyme that catalyzes the transfer of the ribosyl-5-phosphate group from 5-phospho-alpha-D-ribose 1-diphosphate (PRPP) to the N9 position of the 6-oxopurines hypoxanthine and guanine to form the corresponding ribonucleotides IMP (inosine 5'-monophosphate) and GMP (guanosine 5'-monophosphate), with the release of PPi.</text>
</comment>
<protein>
    <recommendedName>
        <fullName evidence="3">Hypoxanthine-guanine phosphoribosyltransferase</fullName>
    </recommendedName>
</protein>
<reference evidence="7" key="1">
    <citation type="submission" date="2020-04" db="EMBL/GenBank/DDBJ databases">
        <title>Deep metagenomics examines the oral microbiome during advanced dental caries in children, revealing novel taxa and co-occurrences with host molecules.</title>
        <authorList>
            <person name="Baker J.L."/>
            <person name="Morton J.T."/>
            <person name="Dinis M."/>
            <person name="Alvarez R."/>
            <person name="Tran N.C."/>
            <person name="Knight R."/>
            <person name="Edlund A."/>
        </authorList>
    </citation>
    <scope>NUCLEOTIDE SEQUENCE</scope>
    <source>
        <strain evidence="7">JCVI_48_bin.5</strain>
    </source>
</reference>
<name>A0A930DY40_9FIRM</name>
<keyword evidence="7" id="KW-0808">Transferase</keyword>
<feature type="non-terminal residue" evidence="7">
    <location>
        <position position="79"/>
    </location>
</feature>
<dbReference type="GO" id="GO:0032263">
    <property type="term" value="P:GMP salvage"/>
    <property type="evidence" value="ECO:0007669"/>
    <property type="project" value="TreeGrafter"/>
</dbReference>
<dbReference type="GO" id="GO:0006178">
    <property type="term" value="P:guanine salvage"/>
    <property type="evidence" value="ECO:0007669"/>
    <property type="project" value="TreeGrafter"/>
</dbReference>
<accession>A0A930DY40</accession>
<evidence type="ECO:0000256" key="2">
    <source>
        <dbReference type="ARBA" id="ARBA00004676"/>
    </source>
</evidence>